<dbReference type="InterPro" id="IPR057336">
    <property type="entry name" value="GerAC_N"/>
</dbReference>
<feature type="domain" description="Spore germination protein N-terminal" evidence="9">
    <location>
        <begin position="20"/>
        <end position="190"/>
    </location>
</feature>
<gene>
    <name evidence="10" type="ORF">J2Z65_001403</name>
</gene>
<keyword evidence="6" id="KW-0564">Palmitate</keyword>
<dbReference type="RefSeq" id="WP_167053388.1">
    <property type="nucleotide sequence ID" value="NZ_JAAOZR010000006.1"/>
</dbReference>
<dbReference type="InterPro" id="IPR008844">
    <property type="entry name" value="Spore_GerAC-like"/>
</dbReference>
<evidence type="ECO:0000256" key="1">
    <source>
        <dbReference type="ARBA" id="ARBA00004635"/>
    </source>
</evidence>
<evidence type="ECO:0000259" key="8">
    <source>
        <dbReference type="Pfam" id="PF05504"/>
    </source>
</evidence>
<dbReference type="InterPro" id="IPR046953">
    <property type="entry name" value="Spore_GerAC-like_C"/>
</dbReference>
<dbReference type="Pfam" id="PF05504">
    <property type="entry name" value="Spore_GerAC"/>
    <property type="match status" value="1"/>
</dbReference>
<evidence type="ECO:0000256" key="3">
    <source>
        <dbReference type="ARBA" id="ARBA00022544"/>
    </source>
</evidence>
<proteinExistence type="inferred from homology"/>
<reference evidence="10 11" key="1">
    <citation type="submission" date="2021-03" db="EMBL/GenBank/DDBJ databases">
        <title>Genomic Encyclopedia of Type Strains, Phase IV (KMG-IV): sequencing the most valuable type-strain genomes for metagenomic binning, comparative biology and taxonomic classification.</title>
        <authorList>
            <person name="Goeker M."/>
        </authorList>
    </citation>
    <scope>NUCLEOTIDE SEQUENCE [LARGE SCALE GENOMIC DNA]</scope>
    <source>
        <strain evidence="10 11">DSM 24950</strain>
    </source>
</reference>
<evidence type="ECO:0000256" key="4">
    <source>
        <dbReference type="ARBA" id="ARBA00022729"/>
    </source>
</evidence>
<dbReference type="PROSITE" id="PS51257">
    <property type="entry name" value="PROKAR_LIPOPROTEIN"/>
    <property type="match status" value="1"/>
</dbReference>
<dbReference type="Gene3D" id="3.30.300.210">
    <property type="entry name" value="Nutrient germinant receptor protein C, domain 3"/>
    <property type="match status" value="1"/>
</dbReference>
<comment type="similarity">
    <text evidence="2">Belongs to the GerABKC lipoprotein family.</text>
</comment>
<dbReference type="EMBL" id="JAGGKV010000002">
    <property type="protein sequence ID" value="MBP1962205.1"/>
    <property type="molecule type" value="Genomic_DNA"/>
</dbReference>
<evidence type="ECO:0000313" key="11">
    <source>
        <dbReference type="Proteomes" id="UP001519344"/>
    </source>
</evidence>
<dbReference type="Proteomes" id="UP001519344">
    <property type="component" value="Unassembled WGS sequence"/>
</dbReference>
<keyword evidence="4" id="KW-0732">Signal</keyword>
<dbReference type="PANTHER" id="PTHR35789">
    <property type="entry name" value="SPORE GERMINATION PROTEIN B3"/>
    <property type="match status" value="1"/>
</dbReference>
<organism evidence="10 11">
    <name type="scientific">Paenibacillus aceris</name>
    <dbReference type="NCBI Taxonomy" id="869555"/>
    <lineage>
        <taxon>Bacteria</taxon>
        <taxon>Bacillati</taxon>
        <taxon>Bacillota</taxon>
        <taxon>Bacilli</taxon>
        <taxon>Bacillales</taxon>
        <taxon>Paenibacillaceae</taxon>
        <taxon>Paenibacillus</taxon>
    </lineage>
</organism>
<keyword evidence="7" id="KW-0449">Lipoprotein</keyword>
<comment type="subcellular location">
    <subcellularLocation>
        <location evidence="1">Membrane</location>
        <topology evidence="1">Lipid-anchor</topology>
    </subcellularLocation>
</comment>
<evidence type="ECO:0000256" key="7">
    <source>
        <dbReference type="ARBA" id="ARBA00023288"/>
    </source>
</evidence>
<keyword evidence="5" id="KW-0472">Membrane</keyword>
<name>A0ABS4HUH1_9BACL</name>
<dbReference type="NCBIfam" id="TIGR02887">
    <property type="entry name" value="spore_ger_x_C"/>
    <property type="match status" value="1"/>
</dbReference>
<keyword evidence="11" id="KW-1185">Reference proteome</keyword>
<keyword evidence="3" id="KW-0309">Germination</keyword>
<evidence type="ECO:0000313" key="10">
    <source>
        <dbReference type="EMBL" id="MBP1962205.1"/>
    </source>
</evidence>
<evidence type="ECO:0000256" key="5">
    <source>
        <dbReference type="ARBA" id="ARBA00023136"/>
    </source>
</evidence>
<evidence type="ECO:0000256" key="2">
    <source>
        <dbReference type="ARBA" id="ARBA00007886"/>
    </source>
</evidence>
<dbReference type="InterPro" id="IPR038501">
    <property type="entry name" value="Spore_GerAC_C_sf"/>
</dbReference>
<dbReference type="Pfam" id="PF25198">
    <property type="entry name" value="Spore_GerAC_N"/>
    <property type="match status" value="1"/>
</dbReference>
<feature type="domain" description="Spore germination GerAC-like C-terminal" evidence="8">
    <location>
        <begin position="200"/>
        <end position="369"/>
    </location>
</feature>
<dbReference type="PANTHER" id="PTHR35789:SF1">
    <property type="entry name" value="SPORE GERMINATION PROTEIN B3"/>
    <property type="match status" value="1"/>
</dbReference>
<evidence type="ECO:0000256" key="6">
    <source>
        <dbReference type="ARBA" id="ARBA00023139"/>
    </source>
</evidence>
<protein>
    <submittedName>
        <fullName evidence="10">Spore germination protein</fullName>
    </submittedName>
</protein>
<accession>A0ABS4HUH1</accession>
<evidence type="ECO:0000259" key="9">
    <source>
        <dbReference type="Pfam" id="PF25198"/>
    </source>
</evidence>
<comment type="caution">
    <text evidence="10">The sequence shown here is derived from an EMBL/GenBank/DDBJ whole genome shotgun (WGS) entry which is preliminary data.</text>
</comment>
<sequence length="372" mass="41826">MRKSLIVILLFSLTGCTHQQQRIEKLGMSDTVALDPAYDDNGKPSDNQLSIAISIPIAKIDSHRIEVLQTKAGTPKEARNHFARKIDKIIVSGQLRNMLFGKDLAKQGIWKTLDSYRRDYTVGERLKIAVVNGSAVDMLSRSYAQMNSVGIHIDQLLNQEAKTHEVPNVTLHSFVRDFFDDGIDPIAPSIILKNDNVEIDGIALFKKDRYIGKIAPDNTVLFAFLHHNLNSAEFVTTFMDQYSGQKERAMISSIVSKRKVSIMKQLAGGLPQVVIQIRLSGIILEYTGTSTFKTADEQKALNQDLSKAIREQLQAIVNQVQRTGGDNLGVGTYIRNSMSFDEWKKLDWDALYPNAEIRVEVDTKIRDYGMIR</sequence>